<evidence type="ECO:0000313" key="11">
    <source>
        <dbReference type="EMBL" id="GGA30953.1"/>
    </source>
</evidence>
<dbReference type="Pfam" id="PF02870">
    <property type="entry name" value="Methyltransf_1N"/>
    <property type="match status" value="1"/>
</dbReference>
<gene>
    <name evidence="11" type="ORF">GCM10011498_35160</name>
</gene>
<evidence type="ECO:0000256" key="7">
    <source>
        <dbReference type="ARBA" id="ARBA00049348"/>
    </source>
</evidence>
<dbReference type="Gene3D" id="3.30.160.70">
    <property type="entry name" value="Methylated DNA-protein cysteine methyltransferase domain"/>
    <property type="match status" value="1"/>
</dbReference>
<feature type="domain" description="Methylated-DNA-[protein]-cysteine S-methyltransferase DNA binding" evidence="9">
    <location>
        <begin position="67"/>
        <end position="145"/>
    </location>
</feature>
<comment type="caution">
    <text evidence="11">The sequence shown here is derived from an EMBL/GenBank/DDBJ whole genome shotgun (WGS) entry which is preliminary data.</text>
</comment>
<reference evidence="11" key="2">
    <citation type="submission" date="2020-09" db="EMBL/GenBank/DDBJ databases">
        <authorList>
            <person name="Sun Q."/>
            <person name="Zhou Y."/>
        </authorList>
    </citation>
    <scope>NUCLEOTIDE SEQUENCE</scope>
    <source>
        <strain evidence="11">CGMCC 1.15880</strain>
    </source>
</reference>
<keyword evidence="3 8" id="KW-0489">Methyltransferase</keyword>
<dbReference type="InterPro" id="IPR001497">
    <property type="entry name" value="MethylDNA_cys_MeTrfase_AS"/>
</dbReference>
<keyword evidence="5 8" id="KW-0227">DNA damage</keyword>
<dbReference type="InterPro" id="IPR008332">
    <property type="entry name" value="MethylG_MeTrfase_N"/>
</dbReference>
<name>A0A916R4Q2_9RHOB</name>
<dbReference type="Pfam" id="PF01035">
    <property type="entry name" value="DNA_binding_1"/>
    <property type="match status" value="1"/>
</dbReference>
<feature type="domain" description="Methylguanine DNA methyltransferase ribonuclease-like" evidence="10">
    <location>
        <begin position="4"/>
        <end position="63"/>
    </location>
</feature>
<dbReference type="SUPFAM" id="SSF46767">
    <property type="entry name" value="Methylated DNA-protein cysteine methyltransferase, C-terminal domain"/>
    <property type="match status" value="1"/>
</dbReference>
<dbReference type="AlphaFoldDB" id="A0A916R4Q2"/>
<comment type="subcellular location">
    <subcellularLocation>
        <location evidence="8">Cytoplasm</location>
    </subcellularLocation>
</comment>
<organism evidence="11 12">
    <name type="scientific">Neptunicoccus cionae</name>
    <dbReference type="NCBI Taxonomy" id="2035344"/>
    <lineage>
        <taxon>Bacteria</taxon>
        <taxon>Pseudomonadati</taxon>
        <taxon>Pseudomonadota</taxon>
        <taxon>Alphaproteobacteria</taxon>
        <taxon>Rhodobacterales</taxon>
        <taxon>Paracoccaceae</taxon>
        <taxon>Neptunicoccus</taxon>
    </lineage>
</organism>
<dbReference type="SUPFAM" id="SSF53155">
    <property type="entry name" value="Methylated DNA-protein cysteine methyltransferase domain"/>
    <property type="match status" value="1"/>
</dbReference>
<dbReference type="EC" id="2.1.1.63" evidence="8"/>
<feature type="active site" description="Nucleophile; methyl group acceptor" evidence="8">
    <location>
        <position position="116"/>
    </location>
</feature>
<evidence type="ECO:0000313" key="12">
    <source>
        <dbReference type="Proteomes" id="UP000628017"/>
    </source>
</evidence>
<dbReference type="NCBIfam" id="TIGR00589">
    <property type="entry name" value="ogt"/>
    <property type="match status" value="1"/>
</dbReference>
<dbReference type="Gene3D" id="1.10.10.10">
    <property type="entry name" value="Winged helix-like DNA-binding domain superfamily/Winged helix DNA-binding domain"/>
    <property type="match status" value="1"/>
</dbReference>
<evidence type="ECO:0000259" key="9">
    <source>
        <dbReference type="Pfam" id="PF01035"/>
    </source>
</evidence>
<dbReference type="CDD" id="cd06445">
    <property type="entry name" value="ATase"/>
    <property type="match status" value="1"/>
</dbReference>
<evidence type="ECO:0000256" key="1">
    <source>
        <dbReference type="ARBA" id="ARBA00001286"/>
    </source>
</evidence>
<dbReference type="InterPro" id="IPR023546">
    <property type="entry name" value="MGMT"/>
</dbReference>
<evidence type="ECO:0000256" key="8">
    <source>
        <dbReference type="HAMAP-Rule" id="MF_00772"/>
    </source>
</evidence>
<dbReference type="RefSeq" id="WP_188678395.1">
    <property type="nucleotide sequence ID" value="NZ_BMKA01000008.1"/>
</dbReference>
<proteinExistence type="inferred from homology"/>
<dbReference type="InterPro" id="IPR014048">
    <property type="entry name" value="MethylDNA_cys_MeTrfase_DNA-bd"/>
</dbReference>
<reference evidence="11" key="1">
    <citation type="journal article" date="2014" name="Int. J. Syst. Evol. Microbiol.">
        <title>Complete genome sequence of Corynebacterium casei LMG S-19264T (=DSM 44701T), isolated from a smear-ripened cheese.</title>
        <authorList>
            <consortium name="US DOE Joint Genome Institute (JGI-PGF)"/>
            <person name="Walter F."/>
            <person name="Albersmeier A."/>
            <person name="Kalinowski J."/>
            <person name="Ruckert C."/>
        </authorList>
    </citation>
    <scope>NUCLEOTIDE SEQUENCE</scope>
    <source>
        <strain evidence="11">CGMCC 1.15880</strain>
    </source>
</reference>
<evidence type="ECO:0000256" key="3">
    <source>
        <dbReference type="ARBA" id="ARBA00022603"/>
    </source>
</evidence>
<evidence type="ECO:0000256" key="5">
    <source>
        <dbReference type="ARBA" id="ARBA00022763"/>
    </source>
</evidence>
<keyword evidence="12" id="KW-1185">Reference proteome</keyword>
<dbReference type="Proteomes" id="UP000628017">
    <property type="component" value="Unassembled WGS sequence"/>
</dbReference>
<dbReference type="PANTHER" id="PTHR10815:SF13">
    <property type="entry name" value="METHYLATED-DNA--PROTEIN-CYSTEINE METHYLTRANSFERASE"/>
    <property type="match status" value="1"/>
</dbReference>
<keyword evidence="2 8" id="KW-0963">Cytoplasm</keyword>
<dbReference type="InterPro" id="IPR036631">
    <property type="entry name" value="MGMT_N_sf"/>
</dbReference>
<comment type="catalytic activity">
    <reaction evidence="7 8">
        <text>a 6-O-methyl-2'-deoxyguanosine in DNA + L-cysteinyl-[protein] = S-methyl-L-cysteinyl-[protein] + a 2'-deoxyguanosine in DNA</text>
        <dbReference type="Rhea" id="RHEA:24000"/>
        <dbReference type="Rhea" id="RHEA-COMP:10131"/>
        <dbReference type="Rhea" id="RHEA-COMP:10132"/>
        <dbReference type="Rhea" id="RHEA-COMP:11367"/>
        <dbReference type="Rhea" id="RHEA-COMP:11368"/>
        <dbReference type="ChEBI" id="CHEBI:29950"/>
        <dbReference type="ChEBI" id="CHEBI:82612"/>
        <dbReference type="ChEBI" id="CHEBI:85445"/>
        <dbReference type="ChEBI" id="CHEBI:85448"/>
        <dbReference type="EC" id="2.1.1.63"/>
    </reaction>
</comment>
<dbReference type="EMBL" id="BMKA01000008">
    <property type="protein sequence ID" value="GGA30953.1"/>
    <property type="molecule type" value="Genomic_DNA"/>
</dbReference>
<comment type="miscellaneous">
    <text evidence="8">This enzyme catalyzes only one turnover and therefore is not strictly catalytic. According to one definition, an enzyme is a biocatalyst that acts repeatedly and over many reaction cycles.</text>
</comment>
<dbReference type="GO" id="GO:0032259">
    <property type="term" value="P:methylation"/>
    <property type="evidence" value="ECO:0007669"/>
    <property type="project" value="UniProtKB-KW"/>
</dbReference>
<dbReference type="PROSITE" id="PS00374">
    <property type="entry name" value="MGMT"/>
    <property type="match status" value="1"/>
</dbReference>
<dbReference type="InterPro" id="IPR036388">
    <property type="entry name" value="WH-like_DNA-bd_sf"/>
</dbReference>
<keyword evidence="4 8" id="KW-0808">Transferase</keyword>
<dbReference type="PANTHER" id="PTHR10815">
    <property type="entry name" value="METHYLATED-DNA--PROTEIN-CYSTEINE METHYLTRANSFERASE"/>
    <property type="match status" value="1"/>
</dbReference>
<evidence type="ECO:0000256" key="4">
    <source>
        <dbReference type="ARBA" id="ARBA00022679"/>
    </source>
</evidence>
<keyword evidence="6 8" id="KW-0234">DNA repair</keyword>
<accession>A0A916R4Q2</accession>
<evidence type="ECO:0000256" key="6">
    <source>
        <dbReference type="ARBA" id="ARBA00023204"/>
    </source>
</evidence>
<sequence length="151" mass="15973">MNAAYLNTPVGTLTLIEQDDAITELLWDKRQEGLCTALLQEGLDQLGAYFEGRLDRFDLPLAPAGTDFQQQVYTQMSAIPKGETRTYGDIATALGVPAQPVGQACGSNPIPVIIPCHRVVGTGHLGGFSGAGGVETKVKLLQGEGAYSLLI</sequence>
<evidence type="ECO:0000256" key="2">
    <source>
        <dbReference type="ARBA" id="ARBA00022490"/>
    </source>
</evidence>
<comment type="function">
    <text evidence="8">Involved in the cellular defense against the biological effects of O6-methylguanine (O6-MeG) and O4-methylthymine (O4-MeT) in DNA. Repairs the methylated nucleobase in DNA by stoichiometrically transferring the methyl group to a cysteine residue in the enzyme. This is a suicide reaction: the enzyme is irreversibly inactivated.</text>
</comment>
<dbReference type="HAMAP" id="MF_00772">
    <property type="entry name" value="OGT"/>
    <property type="match status" value="1"/>
</dbReference>
<dbReference type="GO" id="GO:0005737">
    <property type="term" value="C:cytoplasm"/>
    <property type="evidence" value="ECO:0007669"/>
    <property type="project" value="UniProtKB-SubCell"/>
</dbReference>
<comment type="similarity">
    <text evidence="8">Belongs to the MGMT family.</text>
</comment>
<dbReference type="InterPro" id="IPR036217">
    <property type="entry name" value="MethylDNA_cys_MeTrfase_DNAb"/>
</dbReference>
<protein>
    <recommendedName>
        <fullName evidence="8">Methylated-DNA--protein-cysteine methyltransferase</fullName>
        <ecNumber evidence="8">2.1.1.63</ecNumber>
    </recommendedName>
    <alternativeName>
        <fullName evidence="8">6-O-methylguanine-DNA methyltransferase</fullName>
        <shortName evidence="8">MGMT</shortName>
    </alternativeName>
    <alternativeName>
        <fullName evidence="8">O-6-methylguanine-DNA-alkyltransferase</fullName>
    </alternativeName>
</protein>
<evidence type="ECO:0000259" key="10">
    <source>
        <dbReference type="Pfam" id="PF02870"/>
    </source>
</evidence>
<dbReference type="GO" id="GO:0006307">
    <property type="term" value="P:DNA alkylation repair"/>
    <property type="evidence" value="ECO:0007669"/>
    <property type="project" value="UniProtKB-UniRule"/>
</dbReference>
<comment type="catalytic activity">
    <reaction evidence="1 8">
        <text>a 4-O-methyl-thymidine in DNA + L-cysteinyl-[protein] = a thymidine in DNA + S-methyl-L-cysteinyl-[protein]</text>
        <dbReference type="Rhea" id="RHEA:53428"/>
        <dbReference type="Rhea" id="RHEA-COMP:10131"/>
        <dbReference type="Rhea" id="RHEA-COMP:10132"/>
        <dbReference type="Rhea" id="RHEA-COMP:13555"/>
        <dbReference type="Rhea" id="RHEA-COMP:13556"/>
        <dbReference type="ChEBI" id="CHEBI:29950"/>
        <dbReference type="ChEBI" id="CHEBI:82612"/>
        <dbReference type="ChEBI" id="CHEBI:137386"/>
        <dbReference type="ChEBI" id="CHEBI:137387"/>
        <dbReference type="EC" id="2.1.1.63"/>
    </reaction>
</comment>
<dbReference type="GO" id="GO:0003908">
    <property type="term" value="F:methylated-DNA-[protein]-cysteine S-methyltransferase activity"/>
    <property type="evidence" value="ECO:0007669"/>
    <property type="project" value="UniProtKB-UniRule"/>
</dbReference>